<gene>
    <name evidence="1" type="ORF">GCM10011579_035970</name>
</gene>
<evidence type="ECO:0000313" key="2">
    <source>
        <dbReference type="Proteomes" id="UP000600365"/>
    </source>
</evidence>
<organism evidence="1 2">
    <name type="scientific">Streptomyces albiflavescens</name>
    <dbReference type="NCBI Taxonomy" id="1623582"/>
    <lineage>
        <taxon>Bacteria</taxon>
        <taxon>Bacillati</taxon>
        <taxon>Actinomycetota</taxon>
        <taxon>Actinomycetes</taxon>
        <taxon>Kitasatosporales</taxon>
        <taxon>Streptomycetaceae</taxon>
        <taxon>Streptomyces</taxon>
    </lineage>
</organism>
<keyword evidence="2" id="KW-1185">Reference proteome</keyword>
<comment type="caution">
    <text evidence="1">The sequence shown here is derived from an EMBL/GenBank/DDBJ whole genome shotgun (WGS) entry which is preliminary data.</text>
</comment>
<dbReference type="Proteomes" id="UP000600365">
    <property type="component" value="Unassembled WGS sequence"/>
</dbReference>
<name>A0A917Y3S5_9ACTN</name>
<dbReference type="EMBL" id="BMMM01000006">
    <property type="protein sequence ID" value="GGN65487.1"/>
    <property type="molecule type" value="Genomic_DNA"/>
</dbReference>
<reference evidence="1 2" key="1">
    <citation type="journal article" date="2014" name="Int. J. Syst. Evol. Microbiol.">
        <title>Complete genome sequence of Corynebacterium casei LMG S-19264T (=DSM 44701T), isolated from a smear-ripened cheese.</title>
        <authorList>
            <consortium name="US DOE Joint Genome Institute (JGI-PGF)"/>
            <person name="Walter F."/>
            <person name="Albersmeier A."/>
            <person name="Kalinowski J."/>
            <person name="Ruckert C."/>
        </authorList>
    </citation>
    <scope>NUCLEOTIDE SEQUENCE [LARGE SCALE GENOMIC DNA]</scope>
    <source>
        <strain evidence="1 2">CGMCC 4.7111</strain>
    </source>
</reference>
<dbReference type="RefSeq" id="WP_189187001.1">
    <property type="nucleotide sequence ID" value="NZ_BMMM01000006.1"/>
</dbReference>
<evidence type="ECO:0000313" key="1">
    <source>
        <dbReference type="EMBL" id="GGN65487.1"/>
    </source>
</evidence>
<sequence length="108" mass="10671">MIGSLDETCEELVRVRPALETANVSAQRQLKDRVHSASGATDRAGVALADPVSDLVAQLQSTVGNPVKALTGAPGTATGLVSSVLGVLGVVAGLLGGVTSAVPALPTT</sequence>
<protein>
    <submittedName>
        <fullName evidence="1">Uncharacterized protein</fullName>
    </submittedName>
</protein>
<accession>A0A917Y3S5</accession>
<dbReference type="AlphaFoldDB" id="A0A917Y3S5"/>
<proteinExistence type="predicted"/>